<accession>A0A8J4UFT0</accession>
<comment type="caution">
    <text evidence="2">The sequence shown here is derived from an EMBL/GenBank/DDBJ whole genome shotgun (WGS) entry which is preliminary data.</text>
</comment>
<dbReference type="GO" id="GO:0031251">
    <property type="term" value="C:PAN complex"/>
    <property type="evidence" value="ECO:0007669"/>
    <property type="project" value="TreeGrafter"/>
</dbReference>
<gene>
    <name evidence="2" type="primary">pan2</name>
    <name evidence="2" type="ORF">DAT39_013560</name>
</gene>
<proteinExistence type="predicted"/>
<keyword evidence="3" id="KW-1185">Reference proteome</keyword>
<dbReference type="PANTHER" id="PTHR15728:SF0">
    <property type="entry name" value="PAN2-PAN3 DEADENYLATION COMPLEX CATALYTIC SUBUNIT PAN2"/>
    <property type="match status" value="1"/>
</dbReference>
<dbReference type="GO" id="GO:0004535">
    <property type="term" value="F:poly(A)-specific ribonuclease activity"/>
    <property type="evidence" value="ECO:0007669"/>
    <property type="project" value="TreeGrafter"/>
</dbReference>
<dbReference type="Proteomes" id="UP000727407">
    <property type="component" value="Unassembled WGS sequence"/>
</dbReference>
<dbReference type="GO" id="GO:0000932">
    <property type="term" value="C:P-body"/>
    <property type="evidence" value="ECO:0007669"/>
    <property type="project" value="TreeGrafter"/>
</dbReference>
<feature type="domain" description="PAN2-PAN3 deadenylation complex catalytic subunit PAN2 N-terminal" evidence="1">
    <location>
        <begin position="50"/>
        <end position="183"/>
    </location>
</feature>
<dbReference type="InterPro" id="IPR050785">
    <property type="entry name" value="PAN2-PAN3_catalytic_subunit"/>
</dbReference>
<name>A0A8J4UFT0_CLAMG</name>
<dbReference type="Pfam" id="PF20770">
    <property type="entry name" value="PAN2_N"/>
    <property type="match status" value="1"/>
</dbReference>
<feature type="non-terminal residue" evidence="2">
    <location>
        <position position="183"/>
    </location>
</feature>
<evidence type="ECO:0000313" key="3">
    <source>
        <dbReference type="Proteomes" id="UP000727407"/>
    </source>
</evidence>
<dbReference type="EMBL" id="QNUK01000266">
    <property type="protein sequence ID" value="KAF5896727.1"/>
    <property type="molecule type" value="Genomic_DNA"/>
</dbReference>
<dbReference type="InterPro" id="IPR048841">
    <property type="entry name" value="PAN2_N"/>
</dbReference>
<sequence length="183" mass="19915">MNFDGLDPGLGDYAAGLHEGLEPGLDSTLDPVSLLQAVELNPDAMAVPVVEGMYSELHSVASEVGVPVSATHFDLHEELLWIGNHRGHASSFFGPTMGRYSSFQVHLADDVRHIQSMDTGVLFLTKSNLKCLTRGGLVMFDYPMEEAADMHSLLLTDNNTVLLGGLQNYVTEVDLNTVQETQK</sequence>
<evidence type="ECO:0000313" key="2">
    <source>
        <dbReference type="EMBL" id="KAF5896727.1"/>
    </source>
</evidence>
<protein>
    <submittedName>
        <fullName evidence="2">PAN2-PAN3 deadenylation complex catalytic subunit PAN2-like isoform X1</fullName>
    </submittedName>
</protein>
<reference evidence="2" key="1">
    <citation type="submission" date="2020-07" db="EMBL/GenBank/DDBJ databases">
        <title>Clarias magur genome sequencing, assembly and annotation.</title>
        <authorList>
            <person name="Kushwaha B."/>
            <person name="Kumar R."/>
            <person name="Das P."/>
            <person name="Joshi C.G."/>
            <person name="Kumar D."/>
            <person name="Nagpure N.S."/>
            <person name="Pandey M."/>
            <person name="Agarwal S."/>
            <person name="Srivastava S."/>
            <person name="Singh M."/>
            <person name="Sahoo L."/>
            <person name="Jayasankar P."/>
            <person name="Meher P.K."/>
            <person name="Koringa P.G."/>
            <person name="Iquebal M.A."/>
            <person name="Das S.P."/>
            <person name="Bit A."/>
            <person name="Patnaik S."/>
            <person name="Patel N."/>
            <person name="Shah T.M."/>
            <person name="Hinsu A."/>
            <person name="Jena J.K."/>
        </authorList>
    </citation>
    <scope>NUCLEOTIDE SEQUENCE</scope>
    <source>
        <strain evidence="2">CIFAMagur01</strain>
        <tissue evidence="2">Testis</tissue>
    </source>
</reference>
<evidence type="ECO:0000259" key="1">
    <source>
        <dbReference type="Pfam" id="PF20770"/>
    </source>
</evidence>
<organism evidence="2 3">
    <name type="scientific">Clarias magur</name>
    <name type="common">Asian catfish</name>
    <name type="synonym">Macropteronotus magur</name>
    <dbReference type="NCBI Taxonomy" id="1594786"/>
    <lineage>
        <taxon>Eukaryota</taxon>
        <taxon>Metazoa</taxon>
        <taxon>Chordata</taxon>
        <taxon>Craniata</taxon>
        <taxon>Vertebrata</taxon>
        <taxon>Euteleostomi</taxon>
        <taxon>Actinopterygii</taxon>
        <taxon>Neopterygii</taxon>
        <taxon>Teleostei</taxon>
        <taxon>Ostariophysi</taxon>
        <taxon>Siluriformes</taxon>
        <taxon>Clariidae</taxon>
        <taxon>Clarias</taxon>
    </lineage>
</organism>
<dbReference type="Gene3D" id="2.130.10.10">
    <property type="entry name" value="YVTN repeat-like/Quinoprotein amine dehydrogenase"/>
    <property type="match status" value="1"/>
</dbReference>
<dbReference type="PANTHER" id="PTHR15728">
    <property type="entry name" value="DEADENYLATION COMPLEX CATALYTIC SUBUNIT PAN2"/>
    <property type="match status" value="1"/>
</dbReference>
<dbReference type="AlphaFoldDB" id="A0A8J4UFT0"/>
<dbReference type="GO" id="GO:0000289">
    <property type="term" value="P:nuclear-transcribed mRNA poly(A) tail shortening"/>
    <property type="evidence" value="ECO:0007669"/>
    <property type="project" value="TreeGrafter"/>
</dbReference>
<dbReference type="OrthoDB" id="16516at2759"/>
<dbReference type="InterPro" id="IPR015943">
    <property type="entry name" value="WD40/YVTN_repeat-like_dom_sf"/>
</dbReference>